<dbReference type="PANTHER" id="PTHR11852">
    <property type="entry name" value="PLATELET-ACTIVATING FACTOR ACETYLHYDROLASE"/>
    <property type="match status" value="1"/>
</dbReference>
<evidence type="ECO:0000259" key="3">
    <source>
        <dbReference type="Pfam" id="PF13472"/>
    </source>
</evidence>
<protein>
    <submittedName>
        <fullName evidence="4">Platelet-activating factor acetylhydrolase IB subunit beta like</fullName>
    </submittedName>
</protein>
<keyword evidence="5" id="KW-1185">Reference proteome</keyword>
<dbReference type="AlphaFoldDB" id="A0A9Q0S2T5"/>
<dbReference type="SUPFAM" id="SSF52266">
    <property type="entry name" value="SGNH hydrolase"/>
    <property type="match status" value="1"/>
</dbReference>
<dbReference type="Proteomes" id="UP001151699">
    <property type="component" value="Chromosome B"/>
</dbReference>
<reference evidence="4" key="1">
    <citation type="submission" date="2022-07" db="EMBL/GenBank/DDBJ databases">
        <authorList>
            <person name="Trinca V."/>
            <person name="Uliana J.V.C."/>
            <person name="Torres T.T."/>
            <person name="Ward R.J."/>
            <person name="Monesi N."/>
        </authorList>
    </citation>
    <scope>NUCLEOTIDE SEQUENCE</scope>
    <source>
        <strain evidence="4">HSMRA1968</strain>
        <tissue evidence="4">Whole embryos</tissue>
    </source>
</reference>
<comment type="caution">
    <text evidence="4">The sequence shown here is derived from an EMBL/GenBank/DDBJ whole genome shotgun (WGS) entry which is preliminary data.</text>
</comment>
<dbReference type="Pfam" id="PF13472">
    <property type="entry name" value="Lipase_GDSL_2"/>
    <property type="match status" value="1"/>
</dbReference>
<proteinExistence type="inferred from homology"/>
<feature type="domain" description="SGNH hydrolase-type esterase" evidence="3">
    <location>
        <begin position="52"/>
        <end position="213"/>
    </location>
</feature>
<sequence>MKTTFFALICLVAICAGQGPSIPAPGAGALWMQRHNSFVANTAANPSIPIIFYGDSITDWWSWQGAPVFNRYYAPLGVANYGIAADQTQHVLWRIQNGEVAGLNPRLVVLKIGTNNLASASIPEIAVGILTIIRSLRAHLPNTRILLLSVLPRNGVANFNNIVTLNSLIESYQDEEFVYYLDMFNDFTSDVWGTVDSNLFWDGLHLSEAGYQRWADLMNPLFNELIQQK</sequence>
<evidence type="ECO:0000256" key="1">
    <source>
        <dbReference type="ARBA" id="ARBA00038184"/>
    </source>
</evidence>
<accession>A0A9Q0S2T5</accession>
<name>A0A9Q0S2T5_9DIPT</name>
<organism evidence="4 5">
    <name type="scientific">Pseudolycoriella hygida</name>
    <dbReference type="NCBI Taxonomy" id="35572"/>
    <lineage>
        <taxon>Eukaryota</taxon>
        <taxon>Metazoa</taxon>
        <taxon>Ecdysozoa</taxon>
        <taxon>Arthropoda</taxon>
        <taxon>Hexapoda</taxon>
        <taxon>Insecta</taxon>
        <taxon>Pterygota</taxon>
        <taxon>Neoptera</taxon>
        <taxon>Endopterygota</taxon>
        <taxon>Diptera</taxon>
        <taxon>Nematocera</taxon>
        <taxon>Sciaroidea</taxon>
        <taxon>Sciaridae</taxon>
        <taxon>Pseudolycoriella</taxon>
    </lineage>
</organism>
<keyword evidence="2" id="KW-0732">Signal</keyword>
<comment type="similarity">
    <text evidence="1">Belongs to the 'GDSL' lipolytic enzyme family. Platelet-activating factor acetylhydrolase IB beta/gamma subunits subfamily.</text>
</comment>
<evidence type="ECO:0000313" key="4">
    <source>
        <dbReference type="EMBL" id="KAJ6641470.1"/>
    </source>
</evidence>
<dbReference type="InterPro" id="IPR036514">
    <property type="entry name" value="SGNH_hydro_sf"/>
</dbReference>
<dbReference type="EMBL" id="WJQU01000002">
    <property type="protein sequence ID" value="KAJ6641470.1"/>
    <property type="molecule type" value="Genomic_DNA"/>
</dbReference>
<evidence type="ECO:0000256" key="2">
    <source>
        <dbReference type="SAM" id="SignalP"/>
    </source>
</evidence>
<feature type="chain" id="PRO_5040387953" evidence="2">
    <location>
        <begin position="18"/>
        <end position="229"/>
    </location>
</feature>
<dbReference type="OrthoDB" id="505607at2759"/>
<gene>
    <name evidence="4" type="ORF">Bhyg_06409</name>
</gene>
<feature type="signal peptide" evidence="2">
    <location>
        <begin position="1"/>
        <end position="17"/>
    </location>
</feature>
<dbReference type="InterPro" id="IPR013830">
    <property type="entry name" value="SGNH_hydro"/>
</dbReference>
<evidence type="ECO:0000313" key="5">
    <source>
        <dbReference type="Proteomes" id="UP001151699"/>
    </source>
</evidence>
<dbReference type="PANTHER" id="PTHR11852:SF0">
    <property type="entry name" value="PLATELET-ACTIVATING FACTOR ACETYLHYDROLASE IB SUBUNIT BETA HOMOLOG"/>
    <property type="match status" value="1"/>
</dbReference>
<dbReference type="Gene3D" id="3.40.50.1110">
    <property type="entry name" value="SGNH hydrolase"/>
    <property type="match status" value="1"/>
</dbReference>